<name>A0A7I8KLL4_SPIIN</name>
<proteinExistence type="predicted"/>
<dbReference type="OrthoDB" id="737323at2759"/>
<dbReference type="Proteomes" id="UP000663760">
    <property type="component" value="Chromosome 6"/>
</dbReference>
<sequence length="306" mass="34594">MGEEECLPLIAGGGLSPTSNAWEILCRVAKLLGRAWKLLFPLLFIYLITSTLLLFGNYITIMPLIVDMVKKLFAMKTEDPSSSEFLALLRGIIEDIRELAAAEVGMMLPSFLLSSFHWTAVINALAMAAKKEKMTFKDLLYKITRTWKGLFSTLLYSNFLSFGYIFFWLLLRFAFLFHFGHYLPPFASSAITIVPGLALLLYLQMVWTQGVVVSVTEEGRYGLTALGRAAELIQGRIRLWLGVYFLWILILMGYCLAISLLLRSETNQMIIMTANLLPSLLLAVFSQAMDVAFYYECRKATQKETP</sequence>
<feature type="transmembrane region" description="Helical" evidence="1">
    <location>
        <begin position="268"/>
        <end position="295"/>
    </location>
</feature>
<dbReference type="EMBL" id="LR746269">
    <property type="protein sequence ID" value="CAA7398680.1"/>
    <property type="molecule type" value="Genomic_DNA"/>
</dbReference>
<dbReference type="PANTHER" id="PTHR33133">
    <property type="entry name" value="OS08G0107100 PROTEIN-RELATED"/>
    <property type="match status" value="1"/>
</dbReference>
<feature type="transmembrane region" description="Helical" evidence="1">
    <location>
        <begin position="239"/>
        <end position="262"/>
    </location>
</feature>
<keyword evidence="1" id="KW-0472">Membrane</keyword>
<evidence type="ECO:0000313" key="3">
    <source>
        <dbReference type="Proteomes" id="UP000663760"/>
    </source>
</evidence>
<keyword evidence="1" id="KW-0812">Transmembrane</keyword>
<feature type="transmembrane region" description="Helical" evidence="1">
    <location>
        <begin position="150"/>
        <end position="170"/>
    </location>
</feature>
<feature type="transmembrane region" description="Helical" evidence="1">
    <location>
        <begin position="107"/>
        <end position="129"/>
    </location>
</feature>
<dbReference type="AlphaFoldDB" id="A0A7I8KLL4"/>
<accession>A0A7I8KLL4</accession>
<feature type="transmembrane region" description="Helical" evidence="1">
    <location>
        <begin position="38"/>
        <end position="66"/>
    </location>
</feature>
<keyword evidence="1" id="KW-1133">Transmembrane helix</keyword>
<keyword evidence="3" id="KW-1185">Reference proteome</keyword>
<feature type="transmembrane region" description="Helical" evidence="1">
    <location>
        <begin position="182"/>
        <end position="203"/>
    </location>
</feature>
<evidence type="ECO:0000256" key="1">
    <source>
        <dbReference type="SAM" id="Phobius"/>
    </source>
</evidence>
<gene>
    <name evidence="2" type="ORF">SI8410_06009345</name>
</gene>
<dbReference type="PANTHER" id="PTHR33133:SF1">
    <property type="entry name" value="EXPRESSED PROTEIN-RELATED"/>
    <property type="match status" value="1"/>
</dbReference>
<organism evidence="2 3">
    <name type="scientific">Spirodela intermedia</name>
    <name type="common">Intermediate duckweed</name>
    <dbReference type="NCBI Taxonomy" id="51605"/>
    <lineage>
        <taxon>Eukaryota</taxon>
        <taxon>Viridiplantae</taxon>
        <taxon>Streptophyta</taxon>
        <taxon>Embryophyta</taxon>
        <taxon>Tracheophyta</taxon>
        <taxon>Spermatophyta</taxon>
        <taxon>Magnoliopsida</taxon>
        <taxon>Liliopsida</taxon>
        <taxon>Araceae</taxon>
        <taxon>Lemnoideae</taxon>
        <taxon>Spirodela</taxon>
    </lineage>
</organism>
<protein>
    <submittedName>
        <fullName evidence="2">Uncharacterized protein</fullName>
    </submittedName>
</protein>
<reference evidence="2" key="1">
    <citation type="submission" date="2020-02" db="EMBL/GenBank/DDBJ databases">
        <authorList>
            <person name="Scholz U."/>
            <person name="Mascher M."/>
            <person name="Fiebig A."/>
        </authorList>
    </citation>
    <scope>NUCLEOTIDE SEQUENCE</scope>
</reference>
<evidence type="ECO:0000313" key="2">
    <source>
        <dbReference type="EMBL" id="CAA7398680.1"/>
    </source>
</evidence>